<proteinExistence type="predicted"/>
<evidence type="ECO:0000313" key="4">
    <source>
        <dbReference type="Proteomes" id="UP001224838"/>
    </source>
</evidence>
<evidence type="ECO:0000313" key="3">
    <source>
        <dbReference type="EMBL" id="WLH03478.1"/>
    </source>
</evidence>
<name>A0ABY9FIV9_9PSED</name>
<gene>
    <name evidence="3" type="ORF">PSH92_11590</name>
</gene>
<evidence type="ECO:0000259" key="2">
    <source>
        <dbReference type="Pfam" id="PF17409"/>
    </source>
</evidence>
<dbReference type="InterPro" id="IPR024724">
    <property type="entry name" value="MoaF_N"/>
</dbReference>
<dbReference type="Proteomes" id="UP001224838">
    <property type="component" value="Chromosome"/>
</dbReference>
<dbReference type="Gene3D" id="2.40.128.20">
    <property type="match status" value="2"/>
</dbReference>
<dbReference type="Pfam" id="PF10703">
    <property type="entry name" value="MoaF"/>
    <property type="match status" value="1"/>
</dbReference>
<dbReference type="InterPro" id="IPR012674">
    <property type="entry name" value="Calycin"/>
</dbReference>
<dbReference type="RefSeq" id="WP_122568348.1">
    <property type="nucleotide sequence ID" value="NZ_CP117425.1"/>
</dbReference>
<reference evidence="3 4" key="1">
    <citation type="submission" date="2023-02" db="EMBL/GenBank/DDBJ databases">
        <title>Evolution of Hrp T3SS in non-pathogenic Pseudomonas fluorescens.</title>
        <authorList>
            <person name="Liao K."/>
            <person name="Wei H."/>
            <person name="Gu Y."/>
        </authorList>
    </citation>
    <scope>NUCLEOTIDE SEQUENCE [LARGE SCALE GENOMIC DNA]</scope>
    <source>
        <strain evidence="3 4">FP2034</strain>
    </source>
</reference>
<dbReference type="InterPro" id="IPR035348">
    <property type="entry name" value="MoaF_C"/>
</dbReference>
<feature type="domain" description="MoaF C-terminal" evidence="2">
    <location>
        <begin position="155"/>
        <end position="264"/>
    </location>
</feature>
<sequence length="270" mass="30618">MSYQIEQALKNQPFVPEEHWPTLEEMADGFNEYKYPPSPFLAGKKANLRFENGWLIEHHFVDDTTLTWTILEGEGTGASETETYEAVEVRPGIFFVEFLKPEHQESATLVWKYETGDVLAAVSAFYNRGSEKRTRTDFVTAVVDGKPGGSPILQASSLVGKRVLYRYSADDWYEHVYFGAQTMAWHCVNGAEKGMADVERCAYFDVADDLYVLFWTETIMPVESVIVVDLAQMRSIGRFFCWDPKPGKLIHLTFGSKATVLNETAYPASF</sequence>
<dbReference type="EMBL" id="CP117451">
    <property type="protein sequence ID" value="WLH03478.1"/>
    <property type="molecule type" value="Genomic_DNA"/>
</dbReference>
<protein>
    <submittedName>
        <fullName evidence="3">Molybdenum cofactor biosynthesis F family protein</fullName>
    </submittedName>
</protein>
<dbReference type="Pfam" id="PF17409">
    <property type="entry name" value="MoaF_C"/>
    <property type="match status" value="1"/>
</dbReference>
<keyword evidence="4" id="KW-1185">Reference proteome</keyword>
<evidence type="ECO:0000259" key="1">
    <source>
        <dbReference type="Pfam" id="PF10703"/>
    </source>
</evidence>
<accession>A0ABY9FIV9</accession>
<feature type="domain" description="Molybdenum cofactor biosynthesis protein F N-terminal" evidence="1">
    <location>
        <begin position="19"/>
        <end position="125"/>
    </location>
</feature>
<organism evidence="3 4">
    <name type="scientific">Pseudomonas beijingensis</name>
    <dbReference type="NCBI Taxonomy" id="2954101"/>
    <lineage>
        <taxon>Bacteria</taxon>
        <taxon>Pseudomonadati</taxon>
        <taxon>Pseudomonadota</taxon>
        <taxon>Gammaproteobacteria</taxon>
        <taxon>Pseudomonadales</taxon>
        <taxon>Pseudomonadaceae</taxon>
        <taxon>Pseudomonas</taxon>
    </lineage>
</organism>